<dbReference type="Proteomes" id="UP000436006">
    <property type="component" value="Unassembled WGS sequence"/>
</dbReference>
<feature type="compositionally biased region" description="Basic and acidic residues" evidence="1">
    <location>
        <begin position="79"/>
        <end position="151"/>
    </location>
</feature>
<dbReference type="EMBL" id="WPIN01000011">
    <property type="protein sequence ID" value="MVM33490.1"/>
    <property type="molecule type" value="Genomic_DNA"/>
</dbReference>
<feature type="domain" description="eCIS core" evidence="2">
    <location>
        <begin position="174"/>
        <end position="250"/>
    </location>
</feature>
<dbReference type="InterPro" id="IPR025295">
    <property type="entry name" value="eCIS_core_dom"/>
</dbReference>
<proteinExistence type="predicted"/>
<evidence type="ECO:0000313" key="4">
    <source>
        <dbReference type="Proteomes" id="UP000436006"/>
    </source>
</evidence>
<gene>
    <name evidence="3" type="ORF">GO755_25865</name>
</gene>
<dbReference type="RefSeq" id="WP_157588205.1">
    <property type="nucleotide sequence ID" value="NZ_WPIN01000011.1"/>
</dbReference>
<sequence length="1144" mass="125473">MKSGSDKSSATPSKPASQVTNQPFFAKAGGGDFFEPATQTAAPAVQMKMRVNQPGDKFEQEADKMADKVMRMPAPATSTKDDKLQRQPDDKLQKKEDDKIQKASMPDDKVQKAELNETKIQKKEDDKLQKAPAQDDKLQKKEDDKLQRKSGDGAPAVAASTQSAIQNKTTGGQPMSGDVRSYMEPRFGADFSNVRIHSDPESASINNHLSARAFTYQNHIFFSRDQYQPGTSDGKQLLAHELTHTIQQGHSIQRSPKVATATTPPPIQRLGVQDALDYFADKAYNIPGYRLLTIILGFNPINMQSTDRSAANILRALVELVPGGHLITQALDNHGVFNKAGAWVEQKLATLGNIGSDLKASLDRFIDSLSWTDIFDLGGVWDRAKRIFSEPVGRLIDFAGNVVTEILKIVKDAILKPLAALAQGTRGYDLLKAILGEDPITGEPVPRNADTLIGGFMKLIGQEEIWENIKKGNAIPRAWAWFQGALEGLMGFVRTIPRRIVDTLTSLTFQDIITVAGAFTKIVGSFASIASDFISWGLNQVISLLEILFSVVAPGVMPYIAKAKAAFHAILKNPIGFVNNLVKAGKRGFELFASNILEHLKTALIKWLTGPLGEAGVYIPKSFDLFEIIKLVLSVLGLTWQNIRSKLVKIIPEPVLVVLEKTAGILVTLVKDGPVAAWDQIKAELSEMKDQMIAQITQMITTEVVKAAVMKLVSMLNPAGAVVQAIIAIYNTVTFFIQKINQIAAVVASFIDSISAIASGQVEGAAKKVEQVMANTLTVIIAFLAKFVGLGNVPDKLVGIIKRIRQPIDRGLDKIVAWIGEMLKKMKNLFNKDKDDTRSPAEKEKDLNAAVKEAETAGKEPKMDRKKMTTTLASIKKKYRLVSLTVVDEPGIKYHIRGEVNPVKDSIQLQEDDGHGVPPGAVQPIEKYKARSHGGNLHDYCKDSAGTTWFWNETRSNWQRTTSNEKLLAAEKAADDWLKANKPEFESLVASDKRLMDPGFDQFGIQSSSKPGGGQLHIGDTKGAFGDHPQYFGYQNQQKQQERDNPFSATTDNLLTNITQKREKLLESGDLDKVKKIDSLLKSGQVTVTYFLAGKAKISDATLAKVKGVIMVKLRAILTKEPYSLSKEDVSQVLGNVTVTTQTI</sequence>
<feature type="region of interest" description="Disordered" evidence="1">
    <location>
        <begin position="1"/>
        <end position="162"/>
    </location>
</feature>
<comment type="caution">
    <text evidence="3">The sequence shown here is derived from an EMBL/GenBank/DDBJ whole genome shotgun (WGS) entry which is preliminary data.</text>
</comment>
<feature type="region of interest" description="Disordered" evidence="1">
    <location>
        <begin position="832"/>
        <end position="865"/>
    </location>
</feature>
<reference evidence="3 4" key="1">
    <citation type="submission" date="2019-12" db="EMBL/GenBank/DDBJ databases">
        <title>Spirosoma sp. HMF4905 genome sequencing and assembly.</title>
        <authorList>
            <person name="Kang H."/>
            <person name="Cha I."/>
            <person name="Kim H."/>
            <person name="Joh K."/>
        </authorList>
    </citation>
    <scope>NUCLEOTIDE SEQUENCE [LARGE SCALE GENOMIC DNA]</scope>
    <source>
        <strain evidence="3 4">HMF4905</strain>
    </source>
</reference>
<feature type="compositionally biased region" description="Basic and acidic residues" evidence="1">
    <location>
        <begin position="56"/>
        <end position="70"/>
    </location>
</feature>
<organism evidence="3 4">
    <name type="scientific">Spirosoma arboris</name>
    <dbReference type="NCBI Taxonomy" id="2682092"/>
    <lineage>
        <taxon>Bacteria</taxon>
        <taxon>Pseudomonadati</taxon>
        <taxon>Bacteroidota</taxon>
        <taxon>Cytophagia</taxon>
        <taxon>Cytophagales</taxon>
        <taxon>Cytophagaceae</taxon>
        <taxon>Spirosoma</taxon>
    </lineage>
</organism>
<protein>
    <submittedName>
        <fullName evidence="3">DUF4157 domain-containing protein</fullName>
    </submittedName>
</protein>
<name>A0A7K1SI46_9BACT</name>
<keyword evidence="4" id="KW-1185">Reference proteome</keyword>
<feature type="compositionally biased region" description="Polar residues" evidence="1">
    <location>
        <begin position="1"/>
        <end position="23"/>
    </location>
</feature>
<evidence type="ECO:0000256" key="1">
    <source>
        <dbReference type="SAM" id="MobiDB-lite"/>
    </source>
</evidence>
<evidence type="ECO:0000259" key="2">
    <source>
        <dbReference type="Pfam" id="PF13699"/>
    </source>
</evidence>
<evidence type="ECO:0000313" key="3">
    <source>
        <dbReference type="EMBL" id="MVM33490.1"/>
    </source>
</evidence>
<dbReference type="Pfam" id="PF13699">
    <property type="entry name" value="eCIS_core"/>
    <property type="match status" value="1"/>
</dbReference>
<accession>A0A7K1SI46</accession>
<dbReference type="AlphaFoldDB" id="A0A7K1SI46"/>